<feature type="region of interest" description="Disordered" evidence="5">
    <location>
        <begin position="173"/>
        <end position="218"/>
    </location>
</feature>
<keyword evidence="4" id="KW-0804">Transcription</keyword>
<evidence type="ECO:0000313" key="7">
    <source>
        <dbReference type="EMBL" id="TBT96375.1"/>
    </source>
</evidence>
<dbReference type="GO" id="GO:0003677">
    <property type="term" value="F:DNA binding"/>
    <property type="evidence" value="ECO:0007669"/>
    <property type="project" value="UniProtKB-KW"/>
</dbReference>
<evidence type="ECO:0000256" key="2">
    <source>
        <dbReference type="ARBA" id="ARBA00023015"/>
    </source>
</evidence>
<dbReference type="InterPro" id="IPR005119">
    <property type="entry name" value="LysR_subst-bd"/>
</dbReference>
<dbReference type="AlphaFoldDB" id="A0A4Q9KPV0"/>
<proteinExistence type="inferred from homology"/>
<dbReference type="GO" id="GO:0032993">
    <property type="term" value="C:protein-DNA complex"/>
    <property type="evidence" value="ECO:0007669"/>
    <property type="project" value="TreeGrafter"/>
</dbReference>
<dbReference type="RefSeq" id="WP_131170787.1">
    <property type="nucleotide sequence ID" value="NZ_FXTL01000001.1"/>
</dbReference>
<reference evidence="7 8" key="1">
    <citation type="submission" date="2019-01" db="EMBL/GenBank/DDBJ databases">
        <title>Lactibacter flavus gen. nov., sp. nov., a novel bacterium of the family Propionibacteriaceae isolated from raw milk and dairy products.</title>
        <authorList>
            <person name="Huptas C."/>
            <person name="Wenning M."/>
            <person name="Breitenwieser F."/>
            <person name="Doll E."/>
            <person name="Von Neubeck M."/>
            <person name="Busse H.-J."/>
            <person name="Scherer S."/>
        </authorList>
    </citation>
    <scope>NUCLEOTIDE SEQUENCE [LARGE SCALE GENOMIC DNA]</scope>
    <source>
        <strain evidence="7 8">DSM 22130</strain>
    </source>
</reference>
<dbReference type="PANTHER" id="PTHR30346">
    <property type="entry name" value="TRANSCRIPTIONAL DUAL REGULATOR HCAR-RELATED"/>
    <property type="match status" value="1"/>
</dbReference>
<gene>
    <name evidence="7" type="ORF">ET996_01600</name>
</gene>
<evidence type="ECO:0000256" key="4">
    <source>
        <dbReference type="ARBA" id="ARBA00023163"/>
    </source>
</evidence>
<accession>A0A4Q9KPV0</accession>
<name>A0A4Q9KPV0_PROTD</name>
<dbReference type="Pfam" id="PF03466">
    <property type="entry name" value="LysR_substrate"/>
    <property type="match status" value="1"/>
</dbReference>
<dbReference type="GO" id="GO:0003700">
    <property type="term" value="F:DNA-binding transcription factor activity"/>
    <property type="evidence" value="ECO:0007669"/>
    <property type="project" value="TreeGrafter"/>
</dbReference>
<evidence type="ECO:0000313" key="8">
    <source>
        <dbReference type="Proteomes" id="UP000291933"/>
    </source>
</evidence>
<keyword evidence="8" id="KW-1185">Reference proteome</keyword>
<evidence type="ECO:0000256" key="1">
    <source>
        <dbReference type="ARBA" id="ARBA00009437"/>
    </source>
</evidence>
<comment type="similarity">
    <text evidence="1">Belongs to the LysR transcriptional regulatory family.</text>
</comment>
<dbReference type="OrthoDB" id="3388207at2"/>
<sequence>MSPEPGLRVGFVPGVILRKWRTIFEERYPSVPIGLVEVAEAAVRETLDAGVVDFVFARLPVATDGVHVIRLYDEVPVVWVSKDHPISLFDEVAASDLSAERVLTEVSPSSIDQVVDGEAVLRVPLSVARTESRRDLVYRPVVDAEPTTIALVWSVDNENTSLDDFIGVVRGRTANSSRSARPSPEPREAKPAPRRPPAKNPPRAGAARPRPPRRGRRG</sequence>
<dbReference type="Gene3D" id="3.40.190.290">
    <property type="match status" value="1"/>
</dbReference>
<dbReference type="SUPFAM" id="SSF53850">
    <property type="entry name" value="Periplasmic binding protein-like II"/>
    <property type="match status" value="1"/>
</dbReference>
<keyword evidence="2" id="KW-0805">Transcription regulation</keyword>
<organism evidence="7 8">
    <name type="scientific">Propioniciclava tarda</name>
    <dbReference type="NCBI Taxonomy" id="433330"/>
    <lineage>
        <taxon>Bacteria</taxon>
        <taxon>Bacillati</taxon>
        <taxon>Actinomycetota</taxon>
        <taxon>Actinomycetes</taxon>
        <taxon>Propionibacteriales</taxon>
        <taxon>Propionibacteriaceae</taxon>
        <taxon>Propioniciclava</taxon>
    </lineage>
</organism>
<dbReference type="Proteomes" id="UP000291933">
    <property type="component" value="Unassembled WGS sequence"/>
</dbReference>
<evidence type="ECO:0000256" key="3">
    <source>
        <dbReference type="ARBA" id="ARBA00023125"/>
    </source>
</evidence>
<protein>
    <recommendedName>
        <fullName evidence="6">LysR substrate-binding domain-containing protein</fullName>
    </recommendedName>
</protein>
<dbReference type="PANTHER" id="PTHR30346:SF0">
    <property type="entry name" value="HCA OPERON TRANSCRIPTIONAL ACTIVATOR HCAR"/>
    <property type="match status" value="1"/>
</dbReference>
<keyword evidence="3" id="KW-0238">DNA-binding</keyword>
<dbReference type="EMBL" id="SDMR01000001">
    <property type="protein sequence ID" value="TBT96375.1"/>
    <property type="molecule type" value="Genomic_DNA"/>
</dbReference>
<evidence type="ECO:0000259" key="6">
    <source>
        <dbReference type="Pfam" id="PF03466"/>
    </source>
</evidence>
<evidence type="ECO:0000256" key="5">
    <source>
        <dbReference type="SAM" id="MobiDB-lite"/>
    </source>
</evidence>
<feature type="domain" description="LysR substrate-binding" evidence="6">
    <location>
        <begin position="7"/>
        <end position="108"/>
    </location>
</feature>
<comment type="caution">
    <text evidence="7">The sequence shown here is derived from an EMBL/GenBank/DDBJ whole genome shotgun (WGS) entry which is preliminary data.</text>
</comment>